<evidence type="ECO:0000313" key="1">
    <source>
        <dbReference type="EMBL" id="KAG6374735.1"/>
    </source>
</evidence>
<dbReference type="Proteomes" id="UP000683000">
    <property type="component" value="Unassembled WGS sequence"/>
</dbReference>
<proteinExistence type="predicted"/>
<dbReference type="OrthoDB" id="17644at2759"/>
<protein>
    <submittedName>
        <fullName evidence="1">Uncharacterized protein</fullName>
    </submittedName>
</protein>
<organism evidence="1 2">
    <name type="scientific">Boletus reticuloceps</name>
    <dbReference type="NCBI Taxonomy" id="495285"/>
    <lineage>
        <taxon>Eukaryota</taxon>
        <taxon>Fungi</taxon>
        <taxon>Dikarya</taxon>
        <taxon>Basidiomycota</taxon>
        <taxon>Agaricomycotina</taxon>
        <taxon>Agaricomycetes</taxon>
        <taxon>Agaricomycetidae</taxon>
        <taxon>Boletales</taxon>
        <taxon>Boletineae</taxon>
        <taxon>Boletaceae</taxon>
        <taxon>Boletoideae</taxon>
        <taxon>Boletus</taxon>
    </lineage>
</organism>
<comment type="caution">
    <text evidence="1">The sequence shown here is derived from an EMBL/GenBank/DDBJ whole genome shotgun (WGS) entry which is preliminary data.</text>
</comment>
<accession>A0A8I3A9M5</accession>
<name>A0A8I3A9M5_9AGAM</name>
<sequence length="51" mass="5746">MLDTKLRVEGRQDTQQRLQIVRLALAKYFARCAMIGTGGTQIIDRRVGPTV</sequence>
<gene>
    <name evidence="1" type="ORF">JVT61DRAFT_4108</name>
</gene>
<dbReference type="EMBL" id="JAGFBS010000017">
    <property type="protein sequence ID" value="KAG6374735.1"/>
    <property type="molecule type" value="Genomic_DNA"/>
</dbReference>
<dbReference type="AlphaFoldDB" id="A0A8I3A9M5"/>
<evidence type="ECO:0000313" key="2">
    <source>
        <dbReference type="Proteomes" id="UP000683000"/>
    </source>
</evidence>
<keyword evidence="2" id="KW-1185">Reference proteome</keyword>
<reference evidence="1" key="1">
    <citation type="submission" date="2021-03" db="EMBL/GenBank/DDBJ databases">
        <title>Evolutionary innovations through gain and loss of genes in the ectomycorrhizal Boletales.</title>
        <authorList>
            <person name="Wu G."/>
            <person name="Miyauchi S."/>
            <person name="Morin E."/>
            <person name="Yang Z.-L."/>
            <person name="Xu J."/>
            <person name="Martin F.M."/>
        </authorList>
    </citation>
    <scope>NUCLEOTIDE SEQUENCE</scope>
    <source>
        <strain evidence="1">BR01</strain>
    </source>
</reference>